<evidence type="ECO:0000313" key="4">
    <source>
        <dbReference type="Proteomes" id="UP000234275"/>
    </source>
</evidence>
<feature type="compositionally biased region" description="Polar residues" evidence="1">
    <location>
        <begin position="102"/>
        <end position="113"/>
    </location>
</feature>
<dbReference type="GeneID" id="36550319"/>
<sequence>MNDSGAFFPFFLFASFFPSLLLPSFSLVARSTYVCFCSNSQTTALNPFPPPHRHRIPLILIGLDARGSITRDPICDRPAAVSRDTAYGRSRCGADRHAASRSEWSAQKYQMTR</sequence>
<evidence type="ECO:0000256" key="2">
    <source>
        <dbReference type="SAM" id="SignalP"/>
    </source>
</evidence>
<evidence type="ECO:0008006" key="5">
    <source>
        <dbReference type="Google" id="ProtNLM"/>
    </source>
</evidence>
<evidence type="ECO:0000256" key="1">
    <source>
        <dbReference type="SAM" id="MobiDB-lite"/>
    </source>
</evidence>
<accession>A0A2I2G811</accession>
<protein>
    <recommendedName>
        <fullName evidence="5">Secreted protein</fullName>
    </recommendedName>
</protein>
<name>A0A2I2G811_9EURO</name>
<feature type="chain" id="PRO_5014197820" description="Secreted protein" evidence="2">
    <location>
        <begin position="27"/>
        <end position="113"/>
    </location>
</feature>
<feature type="region of interest" description="Disordered" evidence="1">
    <location>
        <begin position="83"/>
        <end position="113"/>
    </location>
</feature>
<feature type="signal peptide" evidence="2">
    <location>
        <begin position="1"/>
        <end position="26"/>
    </location>
</feature>
<dbReference type="AlphaFoldDB" id="A0A2I2G811"/>
<dbReference type="VEuPathDB" id="FungiDB:P170DRAFT_172018"/>
<comment type="caution">
    <text evidence="3">The sequence shown here is derived from an EMBL/GenBank/DDBJ whole genome shotgun (WGS) entry which is preliminary data.</text>
</comment>
<keyword evidence="2" id="KW-0732">Signal</keyword>
<evidence type="ECO:0000313" key="3">
    <source>
        <dbReference type="EMBL" id="PLB48998.1"/>
    </source>
</evidence>
<proteinExistence type="predicted"/>
<dbReference type="EMBL" id="MSFO01000004">
    <property type="protein sequence ID" value="PLB48998.1"/>
    <property type="molecule type" value="Genomic_DNA"/>
</dbReference>
<dbReference type="Proteomes" id="UP000234275">
    <property type="component" value="Unassembled WGS sequence"/>
</dbReference>
<reference evidence="3 4" key="1">
    <citation type="submission" date="2016-12" db="EMBL/GenBank/DDBJ databases">
        <title>The genomes of Aspergillus section Nigri reveals drivers in fungal speciation.</title>
        <authorList>
            <consortium name="DOE Joint Genome Institute"/>
            <person name="Vesth T.C."/>
            <person name="Nybo J."/>
            <person name="Theobald S."/>
            <person name="Brandl J."/>
            <person name="Frisvad J.C."/>
            <person name="Nielsen K.F."/>
            <person name="Lyhne E.K."/>
            <person name="Kogle M.E."/>
            <person name="Kuo A."/>
            <person name="Riley R."/>
            <person name="Clum A."/>
            <person name="Nolan M."/>
            <person name="Lipzen A."/>
            <person name="Salamov A."/>
            <person name="Henrissat B."/>
            <person name="Wiebenga A."/>
            <person name="De Vries R.P."/>
            <person name="Grigoriev I.V."/>
            <person name="Mortensen U.H."/>
            <person name="Andersen M.R."/>
            <person name="Baker S.E."/>
        </authorList>
    </citation>
    <scope>NUCLEOTIDE SEQUENCE [LARGE SCALE GENOMIC DNA]</scope>
    <source>
        <strain evidence="3 4">IBT 23096</strain>
    </source>
</reference>
<dbReference type="RefSeq" id="XP_024704300.1">
    <property type="nucleotide sequence ID" value="XM_024842621.1"/>
</dbReference>
<keyword evidence="4" id="KW-1185">Reference proteome</keyword>
<organism evidence="3 4">
    <name type="scientific">Aspergillus steynii IBT 23096</name>
    <dbReference type="NCBI Taxonomy" id="1392250"/>
    <lineage>
        <taxon>Eukaryota</taxon>
        <taxon>Fungi</taxon>
        <taxon>Dikarya</taxon>
        <taxon>Ascomycota</taxon>
        <taxon>Pezizomycotina</taxon>
        <taxon>Eurotiomycetes</taxon>
        <taxon>Eurotiomycetidae</taxon>
        <taxon>Eurotiales</taxon>
        <taxon>Aspergillaceae</taxon>
        <taxon>Aspergillus</taxon>
        <taxon>Aspergillus subgen. Circumdati</taxon>
    </lineage>
</organism>
<gene>
    <name evidence="3" type="ORF">P170DRAFT_172018</name>
</gene>